<dbReference type="PROSITE" id="PS51257">
    <property type="entry name" value="PROKAR_LIPOPROTEIN"/>
    <property type="match status" value="1"/>
</dbReference>
<dbReference type="RefSeq" id="WP_386721466.1">
    <property type="nucleotide sequence ID" value="NZ_JBHRSZ010000004.1"/>
</dbReference>
<protein>
    <submittedName>
        <fullName evidence="2">Uncharacterized protein</fullName>
    </submittedName>
</protein>
<name>A0ABV7HGX6_9GAMM</name>
<dbReference type="EMBL" id="JBHRSZ010000004">
    <property type="protein sequence ID" value="MFC3151888.1"/>
    <property type="molecule type" value="Genomic_DNA"/>
</dbReference>
<evidence type="ECO:0000256" key="1">
    <source>
        <dbReference type="SAM" id="SignalP"/>
    </source>
</evidence>
<organism evidence="2 3">
    <name type="scientific">Litoribrevibacter euphylliae</name>
    <dbReference type="NCBI Taxonomy" id="1834034"/>
    <lineage>
        <taxon>Bacteria</taxon>
        <taxon>Pseudomonadati</taxon>
        <taxon>Pseudomonadota</taxon>
        <taxon>Gammaproteobacteria</taxon>
        <taxon>Oceanospirillales</taxon>
        <taxon>Oceanospirillaceae</taxon>
        <taxon>Litoribrevibacter</taxon>
    </lineage>
</organism>
<evidence type="ECO:0000313" key="2">
    <source>
        <dbReference type="EMBL" id="MFC3151888.1"/>
    </source>
</evidence>
<keyword evidence="3" id="KW-1185">Reference proteome</keyword>
<comment type="caution">
    <text evidence="2">The sequence shown here is derived from an EMBL/GenBank/DDBJ whole genome shotgun (WGS) entry which is preliminary data.</text>
</comment>
<sequence length="408" mass="46318">MTIRKTSFVPVLPKHFSLSVLAFCSVAASCVVSTAQAVEGYPDHFLDREQTIFIHGVICGDFKNPRSLKPSGIYSNSQSIEMGTYYFGSKYGNFSYTMAPMEGQPDYVMKRGLLTNGETDKTKMKIDLCIVKDVPSLPAQTRKNLNTTKLEANDANWSKTMDQYAMVTGRPAFAPNQYENPRAVATNLNHDQQVYDANQAYLKAVQVHFDSESARIANDIPEKLKQAIQYAHQEDGFLKTKTYPVVEKPAVWTPTSERRYNDDMHRLNTEKAFDQVIQQNFDWLFGLVGKDNELSSVAVDTQTTSDWVGQQLKRKVIAIAKFENGKSLELDFVISSEKVDSKVFDSLDQIQEKSNRERNSMIVKAKKQRELVEVSDAQSVDVYSPLEKVHLFFSPFRSKPLGETYRYQ</sequence>
<reference evidence="3" key="1">
    <citation type="journal article" date="2019" name="Int. J. Syst. Evol. Microbiol.">
        <title>The Global Catalogue of Microorganisms (GCM) 10K type strain sequencing project: providing services to taxonomists for standard genome sequencing and annotation.</title>
        <authorList>
            <consortium name="The Broad Institute Genomics Platform"/>
            <consortium name="The Broad Institute Genome Sequencing Center for Infectious Disease"/>
            <person name="Wu L."/>
            <person name="Ma J."/>
        </authorList>
    </citation>
    <scope>NUCLEOTIDE SEQUENCE [LARGE SCALE GENOMIC DNA]</scope>
    <source>
        <strain evidence="3">KCTC 52438</strain>
    </source>
</reference>
<evidence type="ECO:0000313" key="3">
    <source>
        <dbReference type="Proteomes" id="UP001595476"/>
    </source>
</evidence>
<gene>
    <name evidence="2" type="ORF">ACFOEK_12680</name>
</gene>
<dbReference type="Proteomes" id="UP001595476">
    <property type="component" value="Unassembled WGS sequence"/>
</dbReference>
<feature type="signal peptide" evidence="1">
    <location>
        <begin position="1"/>
        <end position="22"/>
    </location>
</feature>
<proteinExistence type="predicted"/>
<feature type="chain" id="PRO_5045691228" evidence="1">
    <location>
        <begin position="23"/>
        <end position="408"/>
    </location>
</feature>
<accession>A0ABV7HGX6</accession>
<keyword evidence="1" id="KW-0732">Signal</keyword>